<dbReference type="Proteomes" id="UP000664034">
    <property type="component" value="Unassembled WGS sequence"/>
</dbReference>
<evidence type="ECO:0000256" key="1">
    <source>
        <dbReference type="SAM" id="MobiDB-lite"/>
    </source>
</evidence>
<sequence length="186" mass="20298">MATATKKKADGTTDKRTTGAKSTTAKKEGSAATKTAEKKPAAKKTAEKKPAAKKTSAKKDDNYTDPELREKLKNEIKEGEKGGKAGQWSARKAQLLSHEYEKQGGGYKDDKKTDSQKHLEKWTDEDWKTSDGKPADREGGTTRYLPKEAWDKLSPSEKKATNAKKVAGSKAGKQNVANTEKAKKAK</sequence>
<gene>
    <name evidence="2" type="ORF">J2I47_19155</name>
</gene>
<evidence type="ECO:0000313" key="3">
    <source>
        <dbReference type="Proteomes" id="UP000664034"/>
    </source>
</evidence>
<dbReference type="AlphaFoldDB" id="A0A939K6C0"/>
<protein>
    <recommendedName>
        <fullName evidence="4">DUF5872 domain-containing protein</fullName>
    </recommendedName>
</protein>
<feature type="compositionally biased region" description="Basic and acidic residues" evidence="1">
    <location>
        <begin position="57"/>
        <end position="83"/>
    </location>
</feature>
<feature type="region of interest" description="Disordered" evidence="1">
    <location>
        <begin position="1"/>
        <end position="186"/>
    </location>
</feature>
<dbReference type="EMBL" id="JAFMYV010000010">
    <property type="protein sequence ID" value="MBO0938678.1"/>
    <property type="molecule type" value="Genomic_DNA"/>
</dbReference>
<reference evidence="2" key="1">
    <citation type="submission" date="2021-03" db="EMBL/GenBank/DDBJ databases">
        <title>Fibrella sp. HMF5335 genome sequencing and assembly.</title>
        <authorList>
            <person name="Kang H."/>
            <person name="Kim H."/>
            <person name="Bae S."/>
            <person name="Joh K."/>
        </authorList>
    </citation>
    <scope>NUCLEOTIDE SEQUENCE</scope>
    <source>
        <strain evidence="2">HMF5335</strain>
    </source>
</reference>
<keyword evidence="3" id="KW-1185">Reference proteome</keyword>
<name>A0A939K6C0_9BACT</name>
<organism evidence="2 3">
    <name type="scientific">Fibrella rubiginis</name>
    <dbReference type="NCBI Taxonomy" id="2817060"/>
    <lineage>
        <taxon>Bacteria</taxon>
        <taxon>Pseudomonadati</taxon>
        <taxon>Bacteroidota</taxon>
        <taxon>Cytophagia</taxon>
        <taxon>Cytophagales</taxon>
        <taxon>Spirosomataceae</taxon>
        <taxon>Fibrella</taxon>
    </lineage>
</organism>
<evidence type="ECO:0000313" key="2">
    <source>
        <dbReference type="EMBL" id="MBO0938678.1"/>
    </source>
</evidence>
<dbReference type="RefSeq" id="WP_207366209.1">
    <property type="nucleotide sequence ID" value="NZ_JAFMYV010000010.1"/>
</dbReference>
<feature type="compositionally biased region" description="Basic and acidic residues" evidence="1">
    <location>
        <begin position="25"/>
        <end position="50"/>
    </location>
</feature>
<feature type="compositionally biased region" description="Basic and acidic residues" evidence="1">
    <location>
        <begin position="98"/>
        <end position="160"/>
    </location>
</feature>
<accession>A0A939K6C0</accession>
<evidence type="ECO:0008006" key="4">
    <source>
        <dbReference type="Google" id="ProtNLM"/>
    </source>
</evidence>
<proteinExistence type="predicted"/>
<feature type="compositionally biased region" description="Basic and acidic residues" evidence="1">
    <location>
        <begin position="7"/>
        <end position="17"/>
    </location>
</feature>
<comment type="caution">
    <text evidence="2">The sequence shown here is derived from an EMBL/GenBank/DDBJ whole genome shotgun (WGS) entry which is preliminary data.</text>
</comment>